<name>A0A6A4SEU4_SCOMX</name>
<proteinExistence type="predicted"/>
<gene>
    <name evidence="1" type="ORF">F2P81_017071</name>
</gene>
<dbReference type="InterPro" id="IPR053134">
    <property type="entry name" value="RNA-dir_DNA_polymerase"/>
</dbReference>
<dbReference type="InterPro" id="IPR043502">
    <property type="entry name" value="DNA/RNA_pol_sf"/>
</dbReference>
<dbReference type="Proteomes" id="UP000438429">
    <property type="component" value="Unassembled WGS sequence"/>
</dbReference>
<dbReference type="PANTHER" id="PTHR24559:SF444">
    <property type="entry name" value="REVERSE TRANSCRIPTASE DOMAIN-CONTAINING PROTEIN"/>
    <property type="match status" value="1"/>
</dbReference>
<dbReference type="Gene3D" id="3.10.10.10">
    <property type="entry name" value="HIV Type 1 Reverse Transcriptase, subunit A, domain 1"/>
    <property type="match status" value="1"/>
</dbReference>
<comment type="caution">
    <text evidence="1">The sequence shown here is derived from an EMBL/GenBank/DDBJ whole genome shotgun (WGS) entry which is preliminary data.</text>
</comment>
<accession>A0A6A4SEU4</accession>
<reference evidence="1 2" key="1">
    <citation type="submission" date="2019-06" db="EMBL/GenBank/DDBJ databases">
        <title>Draft genomes of female and male turbot (Scophthalmus maximus).</title>
        <authorList>
            <person name="Xu H."/>
            <person name="Xu X.-W."/>
            <person name="Shao C."/>
            <person name="Chen S."/>
        </authorList>
    </citation>
    <scope>NUCLEOTIDE SEQUENCE [LARGE SCALE GENOMIC DNA]</scope>
    <source>
        <strain evidence="1">Ysfricsl-2016a</strain>
        <tissue evidence="1">Blood</tissue>
    </source>
</reference>
<organism evidence="1 2">
    <name type="scientific">Scophthalmus maximus</name>
    <name type="common">Turbot</name>
    <name type="synonym">Psetta maxima</name>
    <dbReference type="NCBI Taxonomy" id="52904"/>
    <lineage>
        <taxon>Eukaryota</taxon>
        <taxon>Metazoa</taxon>
        <taxon>Chordata</taxon>
        <taxon>Craniata</taxon>
        <taxon>Vertebrata</taxon>
        <taxon>Euteleostomi</taxon>
        <taxon>Actinopterygii</taxon>
        <taxon>Neopterygii</taxon>
        <taxon>Teleostei</taxon>
        <taxon>Neoteleostei</taxon>
        <taxon>Acanthomorphata</taxon>
        <taxon>Carangaria</taxon>
        <taxon>Pleuronectiformes</taxon>
        <taxon>Pleuronectoidei</taxon>
        <taxon>Scophthalmidae</taxon>
        <taxon>Scophthalmus</taxon>
    </lineage>
</organism>
<protein>
    <submittedName>
        <fullName evidence="1">Uncharacterized protein</fullName>
    </submittedName>
</protein>
<dbReference type="SUPFAM" id="SSF56672">
    <property type="entry name" value="DNA/RNA polymerases"/>
    <property type="match status" value="1"/>
</dbReference>
<dbReference type="EMBL" id="VEVO01000015">
    <property type="protein sequence ID" value="KAF0030340.1"/>
    <property type="molecule type" value="Genomic_DNA"/>
</dbReference>
<sequence>MPFAMQFWHWEMPGPALSSGHERRPCRQAAFHPREHLRTTFPVRHGSTEERPACIPFEMVADSHGPPMEAANGSPIRTYGTRYIELCFGGQRFCWDFVTAKVAVPLLCADFLCAHGLLVDVKNCCLIDAVTFCSYMCTLSGTDSIRLSSMLPASDDFHRLLADFPAVTQPTFSASAVKHVVDRATTGPPVYARAWRLDPTKLAVAKAEFANMECLGIVRRSDSPWASPLHIVPKPAGGWRPCGNYRRLKEATTPDKYPAPNIQDFSAHLAGKVIFPRWTTSEDIIRCLYTHWTFRNSSNHAISSV</sequence>
<evidence type="ECO:0000313" key="1">
    <source>
        <dbReference type="EMBL" id="KAF0030340.1"/>
    </source>
</evidence>
<dbReference type="AlphaFoldDB" id="A0A6A4SEU4"/>
<dbReference type="PANTHER" id="PTHR24559">
    <property type="entry name" value="TRANSPOSON TY3-I GAG-POL POLYPROTEIN"/>
    <property type="match status" value="1"/>
</dbReference>
<evidence type="ECO:0000313" key="2">
    <source>
        <dbReference type="Proteomes" id="UP000438429"/>
    </source>
</evidence>